<evidence type="ECO:0000256" key="1">
    <source>
        <dbReference type="ARBA" id="ARBA00006336"/>
    </source>
</evidence>
<keyword evidence="5" id="KW-1185">Reference proteome</keyword>
<protein>
    <submittedName>
        <fullName evidence="4">Isochorismatase hydrolase</fullName>
    </submittedName>
</protein>
<dbReference type="InterPro" id="IPR036380">
    <property type="entry name" value="Isochorismatase-like_sf"/>
</dbReference>
<dbReference type="GO" id="GO:0016787">
    <property type="term" value="F:hydrolase activity"/>
    <property type="evidence" value="ECO:0007669"/>
    <property type="project" value="UniProtKB-KW"/>
</dbReference>
<dbReference type="AlphaFoldDB" id="A0A9P6KKN7"/>
<dbReference type="InterPro" id="IPR050272">
    <property type="entry name" value="Isochorismatase-like_hydrls"/>
</dbReference>
<organism evidence="4 5">
    <name type="scientific">Paraphaeosphaeria minitans</name>
    <dbReference type="NCBI Taxonomy" id="565426"/>
    <lineage>
        <taxon>Eukaryota</taxon>
        <taxon>Fungi</taxon>
        <taxon>Dikarya</taxon>
        <taxon>Ascomycota</taxon>
        <taxon>Pezizomycotina</taxon>
        <taxon>Dothideomycetes</taxon>
        <taxon>Pleosporomycetidae</taxon>
        <taxon>Pleosporales</taxon>
        <taxon>Massarineae</taxon>
        <taxon>Didymosphaeriaceae</taxon>
        <taxon>Paraphaeosphaeria</taxon>
    </lineage>
</organism>
<name>A0A9P6KKN7_9PLEO</name>
<feature type="domain" description="Isochorismatase-like" evidence="3">
    <location>
        <begin position="20"/>
        <end position="194"/>
    </location>
</feature>
<dbReference type="InterPro" id="IPR000868">
    <property type="entry name" value="Isochorismatase-like_dom"/>
</dbReference>
<reference evidence="4" key="1">
    <citation type="journal article" date="2020" name="Mol. Plant Microbe Interact.">
        <title>Genome Sequence of the Biocontrol Agent Coniothyrium minitans strain Conio (IMI 134523).</title>
        <authorList>
            <person name="Patel D."/>
            <person name="Shittu T.A."/>
            <person name="Baroncelli R."/>
            <person name="Muthumeenakshi S."/>
            <person name="Osborne T.H."/>
            <person name="Janganan T.K."/>
            <person name="Sreenivasaprasad S."/>
        </authorList>
    </citation>
    <scope>NUCLEOTIDE SEQUENCE</scope>
    <source>
        <strain evidence="4">Conio</strain>
    </source>
</reference>
<dbReference type="Pfam" id="PF00857">
    <property type="entry name" value="Isochorismatase"/>
    <property type="match status" value="1"/>
</dbReference>
<comment type="caution">
    <text evidence="4">The sequence shown here is derived from an EMBL/GenBank/DDBJ whole genome shotgun (WGS) entry which is preliminary data.</text>
</comment>
<dbReference type="SUPFAM" id="SSF52499">
    <property type="entry name" value="Isochorismatase-like hydrolases"/>
    <property type="match status" value="1"/>
</dbReference>
<evidence type="ECO:0000256" key="2">
    <source>
        <dbReference type="ARBA" id="ARBA00022801"/>
    </source>
</evidence>
<dbReference type="Gene3D" id="3.40.50.850">
    <property type="entry name" value="Isochorismatase-like"/>
    <property type="match status" value="1"/>
</dbReference>
<dbReference type="EMBL" id="WJXW01000016">
    <property type="protein sequence ID" value="KAF9729654.1"/>
    <property type="molecule type" value="Genomic_DNA"/>
</dbReference>
<proteinExistence type="inferred from homology"/>
<evidence type="ECO:0000313" key="5">
    <source>
        <dbReference type="Proteomes" id="UP000756921"/>
    </source>
</evidence>
<comment type="similarity">
    <text evidence="1">Belongs to the isochorismatase family.</text>
</comment>
<dbReference type="Proteomes" id="UP000756921">
    <property type="component" value="Unassembled WGS sequence"/>
</dbReference>
<sequence length="207" mass="21947">MASATSTDPTTPSHYSASQTALLLLDFHSIIVGSIPDGKGENAVAVAASAKAWAKSQNIEVIHCLIDDSVPIFPTCKDIQTFAAIIGMFKTGAGAEPAALLENAADEKTFLRRGGYVSALKSPGLLEYLREKGIVNLVLTGLVTSGCVLRTAAAACDEEFVVSVLADACADREQQVHEVLVKDVLAGRGYVYTSEAFREGWEKKTLV</sequence>
<dbReference type="PANTHER" id="PTHR43540">
    <property type="entry name" value="PEROXYUREIDOACRYLATE/UREIDOACRYLATE AMIDOHYDROLASE-RELATED"/>
    <property type="match status" value="1"/>
</dbReference>
<keyword evidence="2 4" id="KW-0378">Hydrolase</keyword>
<accession>A0A9P6KKN7</accession>
<gene>
    <name evidence="4" type="ORF">PMIN01_12518</name>
</gene>
<evidence type="ECO:0000313" key="4">
    <source>
        <dbReference type="EMBL" id="KAF9729654.1"/>
    </source>
</evidence>
<dbReference type="OrthoDB" id="1739143at2759"/>
<evidence type="ECO:0000259" key="3">
    <source>
        <dbReference type="Pfam" id="PF00857"/>
    </source>
</evidence>